<dbReference type="InterPro" id="IPR057326">
    <property type="entry name" value="KR_dom"/>
</dbReference>
<evidence type="ECO:0000313" key="4">
    <source>
        <dbReference type="EMBL" id="ABU58568.1"/>
    </source>
</evidence>
<dbReference type="SUPFAM" id="SSF51735">
    <property type="entry name" value="NAD(P)-binding Rossmann-fold domains"/>
    <property type="match status" value="1"/>
</dbReference>
<dbReference type="PANTHER" id="PTHR42879">
    <property type="entry name" value="3-OXOACYL-(ACYL-CARRIER-PROTEIN) REDUCTASE"/>
    <property type="match status" value="1"/>
</dbReference>
<dbReference type="InterPro" id="IPR050259">
    <property type="entry name" value="SDR"/>
</dbReference>
<dbReference type="HOGENOM" id="CLU_010194_1_3_0"/>
<dbReference type="PRINTS" id="PR00081">
    <property type="entry name" value="GDHRDH"/>
</dbReference>
<name>A7NM13_ROSCS</name>
<evidence type="ECO:0000313" key="5">
    <source>
        <dbReference type="Proteomes" id="UP000000263"/>
    </source>
</evidence>
<dbReference type="EMBL" id="CP000804">
    <property type="protein sequence ID" value="ABU58568.1"/>
    <property type="molecule type" value="Genomic_DNA"/>
</dbReference>
<evidence type="ECO:0000259" key="3">
    <source>
        <dbReference type="SMART" id="SM00822"/>
    </source>
</evidence>
<dbReference type="eggNOG" id="COG1028">
    <property type="taxonomic scope" value="Bacteria"/>
</dbReference>
<dbReference type="NCBIfam" id="NF005559">
    <property type="entry name" value="PRK07231.1"/>
    <property type="match status" value="1"/>
</dbReference>
<dbReference type="STRING" id="383372.Rcas_2488"/>
<dbReference type="Proteomes" id="UP000000263">
    <property type="component" value="Chromosome"/>
</dbReference>
<dbReference type="NCBIfam" id="NF009466">
    <property type="entry name" value="PRK12826.1-2"/>
    <property type="match status" value="1"/>
</dbReference>
<protein>
    <submittedName>
        <fullName evidence="4">Short-chain dehydrogenase/reductase SDR</fullName>
    </submittedName>
</protein>
<dbReference type="AlphaFoldDB" id="A7NM13"/>
<dbReference type="Pfam" id="PF13561">
    <property type="entry name" value="adh_short_C2"/>
    <property type="match status" value="1"/>
</dbReference>
<dbReference type="SMART" id="SM00822">
    <property type="entry name" value="PKS_KR"/>
    <property type="match status" value="1"/>
</dbReference>
<keyword evidence="2" id="KW-0560">Oxidoreductase</keyword>
<dbReference type="RefSeq" id="WP_012120992.1">
    <property type="nucleotide sequence ID" value="NC_009767.1"/>
</dbReference>
<dbReference type="InterPro" id="IPR036291">
    <property type="entry name" value="NAD(P)-bd_dom_sf"/>
</dbReference>
<evidence type="ECO:0000256" key="2">
    <source>
        <dbReference type="ARBA" id="ARBA00023002"/>
    </source>
</evidence>
<dbReference type="PROSITE" id="PS00061">
    <property type="entry name" value="ADH_SHORT"/>
    <property type="match status" value="1"/>
</dbReference>
<dbReference type="PANTHER" id="PTHR42879:SF2">
    <property type="entry name" value="3-OXOACYL-[ACYL-CARRIER-PROTEIN] REDUCTASE FABG"/>
    <property type="match status" value="1"/>
</dbReference>
<evidence type="ECO:0000256" key="1">
    <source>
        <dbReference type="ARBA" id="ARBA00006484"/>
    </source>
</evidence>
<dbReference type="FunFam" id="3.40.50.720:FF:000173">
    <property type="entry name" value="3-oxoacyl-[acyl-carrier protein] reductase"/>
    <property type="match status" value="1"/>
</dbReference>
<reference evidence="4 5" key="1">
    <citation type="submission" date="2007-08" db="EMBL/GenBank/DDBJ databases">
        <title>Complete sequence of Roseiflexus castenholzii DSM 13941.</title>
        <authorList>
            <consortium name="US DOE Joint Genome Institute"/>
            <person name="Copeland A."/>
            <person name="Lucas S."/>
            <person name="Lapidus A."/>
            <person name="Barry K."/>
            <person name="Glavina del Rio T."/>
            <person name="Dalin E."/>
            <person name="Tice H."/>
            <person name="Pitluck S."/>
            <person name="Thompson L.S."/>
            <person name="Brettin T."/>
            <person name="Bruce D."/>
            <person name="Detter J.C."/>
            <person name="Han C."/>
            <person name="Tapia R."/>
            <person name="Schmutz J."/>
            <person name="Larimer F."/>
            <person name="Land M."/>
            <person name="Hauser L."/>
            <person name="Kyrpides N."/>
            <person name="Mikhailova N."/>
            <person name="Bryant D.A."/>
            <person name="Hanada S."/>
            <person name="Tsukatani Y."/>
            <person name="Richardson P."/>
        </authorList>
    </citation>
    <scope>NUCLEOTIDE SEQUENCE [LARGE SCALE GENOMIC DNA]</scope>
    <source>
        <strain evidence="5">DSM 13941 / HLO8</strain>
    </source>
</reference>
<organism evidence="4 5">
    <name type="scientific">Roseiflexus castenholzii (strain DSM 13941 / HLO8)</name>
    <dbReference type="NCBI Taxonomy" id="383372"/>
    <lineage>
        <taxon>Bacteria</taxon>
        <taxon>Bacillati</taxon>
        <taxon>Chloroflexota</taxon>
        <taxon>Chloroflexia</taxon>
        <taxon>Chloroflexales</taxon>
        <taxon>Roseiflexineae</taxon>
        <taxon>Roseiflexaceae</taxon>
        <taxon>Roseiflexus</taxon>
    </lineage>
</organism>
<dbReference type="GO" id="GO:0016491">
    <property type="term" value="F:oxidoreductase activity"/>
    <property type="evidence" value="ECO:0007669"/>
    <property type="project" value="UniProtKB-KW"/>
</dbReference>
<dbReference type="PRINTS" id="PR00080">
    <property type="entry name" value="SDRFAMILY"/>
</dbReference>
<dbReference type="Gene3D" id="3.40.50.720">
    <property type="entry name" value="NAD(P)-binding Rossmann-like Domain"/>
    <property type="match status" value="1"/>
</dbReference>
<dbReference type="GO" id="GO:0032787">
    <property type="term" value="P:monocarboxylic acid metabolic process"/>
    <property type="evidence" value="ECO:0007669"/>
    <property type="project" value="UniProtKB-ARBA"/>
</dbReference>
<dbReference type="InterPro" id="IPR020904">
    <property type="entry name" value="Sc_DH/Rdtase_CS"/>
</dbReference>
<comment type="similarity">
    <text evidence="1">Belongs to the short-chain dehydrogenases/reductases (SDR) family.</text>
</comment>
<proteinExistence type="inferred from homology"/>
<dbReference type="OrthoDB" id="9803333at2"/>
<gene>
    <name evidence="4" type="ordered locus">Rcas_2488</name>
</gene>
<sequence length="251" mass="26256">MISNEFQNQVALITGASRGIGRAIALAIAARGGRVLINYQRNATAAQEVVAAIETMGGEALAFAADIADERAVQTMVNACLAHWGRIDALVNNAGSTDDAPFVRMRPDQWRTVIDIDLTGAFLCSRSVLAPMRAQKYGRIVMIGSLAGLAGNVGQANYAAAKAGLVGLARALARETARDGITVNVVAPGYIETDMLAALPAARRQWALDAIAMGRFGTPEEVASAVVFLLSPSASYITGQVLAVDGGWVMP</sequence>
<keyword evidence="5" id="KW-1185">Reference proteome</keyword>
<feature type="domain" description="Ketoreductase" evidence="3">
    <location>
        <begin position="9"/>
        <end position="194"/>
    </location>
</feature>
<dbReference type="KEGG" id="rca:Rcas_2488"/>
<dbReference type="InterPro" id="IPR002347">
    <property type="entry name" value="SDR_fam"/>
</dbReference>
<accession>A7NM13</accession>